<dbReference type="EMBL" id="JBJJXI010000018">
    <property type="protein sequence ID" value="KAL3406568.1"/>
    <property type="molecule type" value="Genomic_DNA"/>
</dbReference>
<organism evidence="1 2">
    <name type="scientific">Trichogramma kaykai</name>
    <dbReference type="NCBI Taxonomy" id="54128"/>
    <lineage>
        <taxon>Eukaryota</taxon>
        <taxon>Metazoa</taxon>
        <taxon>Ecdysozoa</taxon>
        <taxon>Arthropoda</taxon>
        <taxon>Hexapoda</taxon>
        <taxon>Insecta</taxon>
        <taxon>Pterygota</taxon>
        <taxon>Neoptera</taxon>
        <taxon>Endopterygota</taxon>
        <taxon>Hymenoptera</taxon>
        <taxon>Apocrita</taxon>
        <taxon>Proctotrupomorpha</taxon>
        <taxon>Chalcidoidea</taxon>
        <taxon>Trichogrammatidae</taxon>
        <taxon>Trichogramma</taxon>
    </lineage>
</organism>
<proteinExistence type="predicted"/>
<evidence type="ECO:0000313" key="1">
    <source>
        <dbReference type="EMBL" id="KAL3406568.1"/>
    </source>
</evidence>
<dbReference type="AlphaFoldDB" id="A0ABD2XM99"/>
<reference evidence="1 2" key="1">
    <citation type="journal article" date="2024" name="bioRxiv">
        <title>A reference genome for Trichogramma kaykai: A tiny desert-dwelling parasitoid wasp with competing sex-ratio distorters.</title>
        <authorList>
            <person name="Culotta J."/>
            <person name="Lindsey A.R."/>
        </authorList>
    </citation>
    <scope>NUCLEOTIDE SEQUENCE [LARGE SCALE GENOMIC DNA]</scope>
    <source>
        <strain evidence="1 2">KSX58</strain>
    </source>
</reference>
<protein>
    <submittedName>
        <fullName evidence="1">Uncharacterized protein</fullName>
    </submittedName>
</protein>
<evidence type="ECO:0000313" key="2">
    <source>
        <dbReference type="Proteomes" id="UP001627154"/>
    </source>
</evidence>
<sequence length="274" mass="31181">MAIVIDQLSDEESFDEDDAETENRAFAAEAQRIKSNLLPTKSRGQYEKAYSAFIHWKTENRRSSSEDDLLVYFDKLSALYKPPTLWSHWSKLKSLMILKENINLDQYLLLKNLLKIKSKGYKPKKSAVLTMEQVQKFLIDSNDDTYLAMEAILIFGIFGYLRCKEFLNILTTDITDTGSHVGNSSLLKTPVKFFVSDVGFETSFSPSLKPGCLNSAQPSRSSADHFREMSVDDIISVIDGDDSSVYDDDDDDDIEHLYTVLLSAIMNYHRIARP</sequence>
<keyword evidence="2" id="KW-1185">Reference proteome</keyword>
<accession>A0ABD2XM99</accession>
<comment type="caution">
    <text evidence="1">The sequence shown here is derived from an EMBL/GenBank/DDBJ whole genome shotgun (WGS) entry which is preliminary data.</text>
</comment>
<gene>
    <name evidence="1" type="ORF">TKK_000735</name>
</gene>
<name>A0ABD2XM99_9HYME</name>
<dbReference type="Proteomes" id="UP001627154">
    <property type="component" value="Unassembled WGS sequence"/>
</dbReference>